<dbReference type="Gene3D" id="1.10.287.110">
    <property type="entry name" value="DnaJ domain"/>
    <property type="match status" value="1"/>
</dbReference>
<reference evidence="3 4" key="1">
    <citation type="journal article" date="2016" name="Mol. Biol. Evol.">
        <title>Comparative Genomics of Early-Diverging Mushroom-Forming Fungi Provides Insights into the Origins of Lignocellulose Decay Capabilities.</title>
        <authorList>
            <person name="Nagy L.G."/>
            <person name="Riley R."/>
            <person name="Tritt A."/>
            <person name="Adam C."/>
            <person name="Daum C."/>
            <person name="Floudas D."/>
            <person name="Sun H."/>
            <person name="Yadav J.S."/>
            <person name="Pangilinan J."/>
            <person name="Larsson K.H."/>
            <person name="Matsuura K."/>
            <person name="Barry K."/>
            <person name="Labutti K."/>
            <person name="Kuo R."/>
            <person name="Ohm R.A."/>
            <person name="Bhattacharya S.S."/>
            <person name="Shirouzu T."/>
            <person name="Yoshinaga Y."/>
            <person name="Martin F.M."/>
            <person name="Grigoriev I.V."/>
            <person name="Hibbett D.S."/>
        </authorList>
    </citation>
    <scope>NUCLEOTIDE SEQUENCE [LARGE SCALE GENOMIC DNA]</scope>
    <source>
        <strain evidence="3 4">TUFC12733</strain>
    </source>
</reference>
<gene>
    <name evidence="3" type="ORF">CALVIDRAFT_534786</name>
</gene>
<name>A0A167PYK7_CALVF</name>
<protein>
    <submittedName>
        <fullName evidence="3">DnaJ-domain-containing protein</fullName>
    </submittedName>
</protein>
<accession>A0A167PYK7</accession>
<dbReference type="OrthoDB" id="445556at2759"/>
<sequence length="228" mass="26208">MARLSETGSRRLTLCFSYNLGFSASTSRRVACRAFRTSVAARATHYEVLSLPNSATRSQIKARFYKLSKDLHPDLNPAKGTKERYLKVSEAYNVLGDERRRRAYDQSLRQTNTAYREPTTSTSYPSWMHHELYRKRGATHAWERTRRAPGPGPGPFRADPRTSYQYYARYNDYTVHGTEKRRANRSNEEKEETPEQKVSNESVVWRVVQVVGVLWLVLTIGGGWSAHA</sequence>
<dbReference type="CDD" id="cd06257">
    <property type="entry name" value="DnaJ"/>
    <property type="match status" value="1"/>
</dbReference>
<dbReference type="InterPro" id="IPR036869">
    <property type="entry name" value="J_dom_sf"/>
</dbReference>
<evidence type="ECO:0000313" key="3">
    <source>
        <dbReference type="EMBL" id="KZO99253.1"/>
    </source>
</evidence>
<dbReference type="PANTHER" id="PTHR44873">
    <property type="entry name" value="DNAJ HOMOLOG SUBFAMILY C MEMBER 30, MITOCHONDRIAL"/>
    <property type="match status" value="1"/>
</dbReference>
<dbReference type="Proteomes" id="UP000076738">
    <property type="component" value="Unassembled WGS sequence"/>
</dbReference>
<organism evidence="3 4">
    <name type="scientific">Calocera viscosa (strain TUFC12733)</name>
    <dbReference type="NCBI Taxonomy" id="1330018"/>
    <lineage>
        <taxon>Eukaryota</taxon>
        <taxon>Fungi</taxon>
        <taxon>Dikarya</taxon>
        <taxon>Basidiomycota</taxon>
        <taxon>Agaricomycotina</taxon>
        <taxon>Dacrymycetes</taxon>
        <taxon>Dacrymycetales</taxon>
        <taxon>Dacrymycetaceae</taxon>
        <taxon>Calocera</taxon>
    </lineage>
</organism>
<dbReference type="EMBL" id="KV417273">
    <property type="protein sequence ID" value="KZO99253.1"/>
    <property type="molecule type" value="Genomic_DNA"/>
</dbReference>
<dbReference type="Pfam" id="PF00226">
    <property type="entry name" value="DnaJ"/>
    <property type="match status" value="1"/>
</dbReference>
<feature type="domain" description="J" evidence="2">
    <location>
        <begin position="44"/>
        <end position="108"/>
    </location>
</feature>
<dbReference type="STRING" id="1330018.A0A167PYK7"/>
<dbReference type="PANTHER" id="PTHR44873:SF1">
    <property type="entry name" value="DNAJ HOMOLOG SUBFAMILY C MEMBER 30, MITOCHONDRIAL"/>
    <property type="match status" value="1"/>
</dbReference>
<dbReference type="PRINTS" id="PR00625">
    <property type="entry name" value="JDOMAIN"/>
</dbReference>
<feature type="region of interest" description="Disordered" evidence="1">
    <location>
        <begin position="138"/>
        <end position="161"/>
    </location>
</feature>
<dbReference type="SUPFAM" id="SSF46565">
    <property type="entry name" value="Chaperone J-domain"/>
    <property type="match status" value="1"/>
</dbReference>
<proteinExistence type="predicted"/>
<evidence type="ECO:0000256" key="1">
    <source>
        <dbReference type="SAM" id="MobiDB-lite"/>
    </source>
</evidence>
<evidence type="ECO:0000259" key="2">
    <source>
        <dbReference type="PROSITE" id="PS50076"/>
    </source>
</evidence>
<dbReference type="InterPro" id="IPR001623">
    <property type="entry name" value="DnaJ_domain"/>
</dbReference>
<dbReference type="PROSITE" id="PS50076">
    <property type="entry name" value="DNAJ_2"/>
    <property type="match status" value="1"/>
</dbReference>
<evidence type="ECO:0000313" key="4">
    <source>
        <dbReference type="Proteomes" id="UP000076738"/>
    </source>
</evidence>
<dbReference type="SMART" id="SM00271">
    <property type="entry name" value="DnaJ"/>
    <property type="match status" value="1"/>
</dbReference>
<feature type="region of interest" description="Disordered" evidence="1">
    <location>
        <begin position="177"/>
        <end position="199"/>
    </location>
</feature>
<dbReference type="InterPro" id="IPR053025">
    <property type="entry name" value="Mito_ATP_Synthase-Asso"/>
</dbReference>
<dbReference type="AlphaFoldDB" id="A0A167PYK7"/>
<feature type="compositionally biased region" description="Basic and acidic residues" evidence="1">
    <location>
        <begin position="177"/>
        <end position="188"/>
    </location>
</feature>
<keyword evidence="4" id="KW-1185">Reference proteome</keyword>